<organism evidence="2 3">
    <name type="scientific">Sphaerimonospora cavernae</name>
    <dbReference type="NCBI Taxonomy" id="1740611"/>
    <lineage>
        <taxon>Bacteria</taxon>
        <taxon>Bacillati</taxon>
        <taxon>Actinomycetota</taxon>
        <taxon>Actinomycetes</taxon>
        <taxon>Streptosporangiales</taxon>
        <taxon>Streptosporangiaceae</taxon>
        <taxon>Sphaerimonospora</taxon>
    </lineage>
</organism>
<proteinExistence type="predicted"/>
<reference evidence="2 3" key="1">
    <citation type="submission" date="2024-09" db="EMBL/GenBank/DDBJ databases">
        <authorList>
            <person name="Sun Q."/>
            <person name="Mori K."/>
        </authorList>
    </citation>
    <scope>NUCLEOTIDE SEQUENCE [LARGE SCALE GENOMIC DNA]</scope>
    <source>
        <strain evidence="2 3">TBRC 1851</strain>
    </source>
</reference>
<name>A0ABV6UAV2_9ACTN</name>
<gene>
    <name evidence="2" type="ORF">ACFHYQ_23580</name>
</gene>
<dbReference type="RefSeq" id="WP_394303311.1">
    <property type="nucleotide sequence ID" value="NZ_JBHMQT010000054.1"/>
</dbReference>
<keyword evidence="3" id="KW-1185">Reference proteome</keyword>
<dbReference type="Proteomes" id="UP001589870">
    <property type="component" value="Unassembled WGS sequence"/>
</dbReference>
<comment type="caution">
    <text evidence="2">The sequence shown here is derived from an EMBL/GenBank/DDBJ whole genome shotgun (WGS) entry which is preliminary data.</text>
</comment>
<sequence>MNDNVKRTITHLADGRELIYYDRRDDVDHSAAEADRRLVASSRQVPPDGRERSRKVRKPVETR</sequence>
<accession>A0ABV6UAV2</accession>
<evidence type="ECO:0000313" key="3">
    <source>
        <dbReference type="Proteomes" id="UP001589870"/>
    </source>
</evidence>
<evidence type="ECO:0000313" key="2">
    <source>
        <dbReference type="EMBL" id="MFC0865278.1"/>
    </source>
</evidence>
<evidence type="ECO:0000256" key="1">
    <source>
        <dbReference type="SAM" id="MobiDB-lite"/>
    </source>
</evidence>
<dbReference type="EMBL" id="JBHMQT010000054">
    <property type="protein sequence ID" value="MFC0865278.1"/>
    <property type="molecule type" value="Genomic_DNA"/>
</dbReference>
<protein>
    <submittedName>
        <fullName evidence="2">Uncharacterized protein</fullName>
    </submittedName>
</protein>
<feature type="region of interest" description="Disordered" evidence="1">
    <location>
        <begin position="32"/>
        <end position="63"/>
    </location>
</feature>